<dbReference type="OrthoDB" id="1699243at2"/>
<name>H0UPH1_9BACT</name>
<dbReference type="RefSeq" id="WP_006584096.1">
    <property type="nucleotide sequence ID" value="NZ_CM001377.1"/>
</dbReference>
<organism evidence="1 2">
    <name type="scientific">Thermanaerovibrio velox DSM 12556</name>
    <dbReference type="NCBI Taxonomy" id="926567"/>
    <lineage>
        <taxon>Bacteria</taxon>
        <taxon>Thermotogati</taxon>
        <taxon>Synergistota</taxon>
        <taxon>Synergistia</taxon>
        <taxon>Synergistales</taxon>
        <taxon>Synergistaceae</taxon>
        <taxon>Thermanaerovibrio</taxon>
    </lineage>
</organism>
<keyword evidence="2" id="KW-1185">Reference proteome</keyword>
<dbReference type="STRING" id="926567.TheveDRAFT_1484"/>
<protein>
    <submittedName>
        <fullName evidence="1">Uncharacterized protein</fullName>
    </submittedName>
</protein>
<dbReference type="HOGENOM" id="CLU_1642913_0_0_0"/>
<sequence length="166" mass="18469">MQTWWFPFYHPLALELHRKGQGVICAAREGEEIPDDVPSVAAERGIRGIYGATVRAAEEQGFNRMMIALTCGDDPSPFLDVPEDQWHRGLHRLEEAMEALRCAIPYLLGAEDAQVLFLVPSEDCAVGATVTGAVGGFCQWFRREAEELNITVSIQRDDHLGNQLTD</sequence>
<evidence type="ECO:0000313" key="1">
    <source>
        <dbReference type="EMBL" id="EHM10602.1"/>
    </source>
</evidence>
<dbReference type="EMBL" id="CM001377">
    <property type="protein sequence ID" value="EHM10602.1"/>
    <property type="molecule type" value="Genomic_DNA"/>
</dbReference>
<evidence type="ECO:0000313" key="2">
    <source>
        <dbReference type="Proteomes" id="UP000005730"/>
    </source>
</evidence>
<proteinExistence type="predicted"/>
<gene>
    <name evidence="1" type="ORF">TheveDRAFT_1484</name>
</gene>
<dbReference type="Proteomes" id="UP000005730">
    <property type="component" value="Chromosome"/>
</dbReference>
<accession>H0UPH1</accession>
<reference evidence="1 2" key="1">
    <citation type="submission" date="2011-10" db="EMBL/GenBank/DDBJ databases">
        <title>The Noncontiguous Finished genome of Thermanaerovibrio velox DSM 12556.</title>
        <authorList>
            <consortium name="US DOE Joint Genome Institute (JGI-PGF)"/>
            <person name="Lucas S."/>
            <person name="Copeland A."/>
            <person name="Lapidus A."/>
            <person name="Glavina del Rio T."/>
            <person name="Dalin E."/>
            <person name="Tice H."/>
            <person name="Bruce D."/>
            <person name="Goodwin L."/>
            <person name="Pitluck S."/>
            <person name="Peters L."/>
            <person name="Mikhailova N."/>
            <person name="Teshima H."/>
            <person name="Kyrpides N."/>
            <person name="Mavromatis K."/>
            <person name="Ivanova N."/>
            <person name="Markowitz V."/>
            <person name="Cheng J.-F."/>
            <person name="Hugenholtz P."/>
            <person name="Woyke T."/>
            <person name="Wu D."/>
            <person name="Spring S."/>
            <person name="Brambilla E.-M."/>
            <person name="Klenk H.-P."/>
            <person name="Eisen J.A."/>
        </authorList>
    </citation>
    <scope>NUCLEOTIDE SEQUENCE [LARGE SCALE GENOMIC DNA]</scope>
    <source>
        <strain evidence="1 2">DSM 12556</strain>
    </source>
</reference>
<dbReference type="AlphaFoldDB" id="H0UPH1"/>